<dbReference type="SUPFAM" id="SSF50998">
    <property type="entry name" value="Quinoprotein alcohol dehydrogenase-like"/>
    <property type="match status" value="1"/>
</dbReference>
<feature type="compositionally biased region" description="Polar residues" evidence="4">
    <location>
        <begin position="153"/>
        <end position="166"/>
    </location>
</feature>
<dbReference type="EMBL" id="PNBA02000007">
    <property type="protein sequence ID" value="KAG6418525.1"/>
    <property type="molecule type" value="Genomic_DNA"/>
</dbReference>
<feature type="region of interest" description="Disordered" evidence="4">
    <location>
        <begin position="133"/>
        <end position="175"/>
    </location>
</feature>
<proteinExistence type="predicted"/>
<keyword evidence="6" id="KW-1185">Reference proteome</keyword>
<dbReference type="PROSITE" id="PS50294">
    <property type="entry name" value="WD_REPEATS_REGION"/>
    <property type="match status" value="1"/>
</dbReference>
<feature type="repeat" description="PPR" evidence="3">
    <location>
        <begin position="335"/>
        <end position="369"/>
    </location>
</feature>
<protein>
    <submittedName>
        <fullName evidence="5">Uncharacterized protein</fullName>
    </submittedName>
</protein>
<dbReference type="InterPro" id="IPR015943">
    <property type="entry name" value="WD40/YVTN_repeat-like_dom_sf"/>
</dbReference>
<dbReference type="InterPro" id="IPR001680">
    <property type="entry name" value="WD40_rpt"/>
</dbReference>
<feature type="repeat" description="PPR" evidence="3">
    <location>
        <begin position="623"/>
        <end position="657"/>
    </location>
</feature>
<evidence type="ECO:0000256" key="3">
    <source>
        <dbReference type="PROSITE-ProRule" id="PRU00708"/>
    </source>
</evidence>
<dbReference type="InterPro" id="IPR002885">
    <property type="entry name" value="PPR_rpt"/>
</dbReference>
<evidence type="ECO:0000256" key="1">
    <source>
        <dbReference type="ARBA" id="ARBA00022737"/>
    </source>
</evidence>
<dbReference type="NCBIfam" id="TIGR00756">
    <property type="entry name" value="PPR"/>
    <property type="match status" value="9"/>
</dbReference>
<feature type="repeat" description="PPR" evidence="3">
    <location>
        <begin position="264"/>
        <end position="298"/>
    </location>
</feature>
<name>A0A8X8XR27_SALSN</name>
<feature type="repeat" description="PPR" evidence="3">
    <location>
        <begin position="588"/>
        <end position="622"/>
    </location>
</feature>
<dbReference type="PANTHER" id="PTHR47942">
    <property type="entry name" value="TETRATRICOPEPTIDE REPEAT (TPR)-LIKE SUPERFAMILY PROTEIN-RELATED"/>
    <property type="match status" value="1"/>
</dbReference>
<dbReference type="InterPro" id="IPR011047">
    <property type="entry name" value="Quinoprotein_ADH-like_sf"/>
</dbReference>
<sequence length="1128" mass="126856">MGAGPGLSIVPERIHGRNTITSNAQGPGQPPGAVWPLFLHSVVSTMADTSRMSPSERATLQQTIALLTSYEAAIAWRRSWSSHGSTDDSGRFSEVLTDRRWIRHCSQPHETKSKSNNSISTIQGSIFHLSLPSHSQTSFSKPATHIHHRRSASSECKSRQNQQSPNHFRPHQHQPLVRPPAQLEARLSLLTPLSQTTFFQTLRRIKTPSKALRFFNWAHHSGFTHNPHSYFMMLEILGRARHLNPARNFLLSIPKKSGNSVPLTDKFFNSLIRSYADAGLLQESVKVFEAMKSMAISPSIVTFNSLFLILLKRGRVGKVFQLYDEMLKTFGVKPDSYTFNVLIRGFCKNSMVDEAFRFFREMDTFACEPDLVTYNTIVDGLCRAGKVDIARNVMNGMRKKCENLRPNVVSYTTLIRGYCGKGEIEEALVVLKEMVGKGIKPNHITCNTIIKGLCEAQRLDMVKEVLGDEDGVRFVPDSCTFNTILSAHCDRGSLDEAFIVFEKMKELKVEQDSATYSILIRALCNKRSFNKADELFDEVYEQEILLRDKSSIPLTASYNPVFKHLCANGKTKKAERVFRQLMRRGKPDPLAFETLILGQCREGEFEDGHKLLILMLRRDLVPSMKIYEALIDGLLREGEVTLALDTLERMVRSSHLPRTSAFHRILMELNGKGCASESADLLMLMLNNEIRPNINLSTNAVCLLFKTRMKERAFELVKSLYEKGFVVNIGDVISFLCKDNKFLEASKLLGFSLKNEQNVDVEVCVAVVTGVCEAGQLTDAFSLYYVLLEKGIQLPVSCLEELRNEFEAQGMLKEAEFHFALFRKLDLILKEDAWLLIMVFLNLRNHNRAIPDLAMAQSLKCLHLQNVAVALLAAFYCTYCAFNKVQVKMEAVIDANRVPYFSEPKQVILHRNLVLDCLQLFGCCVVLSDVLLTEIVMFPRSCSSFPLMITSLSCQGEARFLDAPSQESKLYLWNANTCKVELVSEASEADYLGSVNWSENGEVVAAGYSCSKIHLYDTESLHLGSGPMNKLIVHYLSVNDVVRVRNSQACRVKVHKGEVSGLKWSAAGSMLASGANDTRVYLWNACKMSLYYELLEKGIQLPCEFEVQGKLKEAEFVAKSIIACLATL</sequence>
<dbReference type="PROSITE" id="PS50082">
    <property type="entry name" value="WD_REPEATS_2"/>
    <property type="match status" value="1"/>
</dbReference>
<feature type="repeat" description="PPR" evidence="3">
    <location>
        <begin position="760"/>
        <end position="794"/>
    </location>
</feature>
<feature type="repeat" description="PPR" evidence="3">
    <location>
        <begin position="299"/>
        <end position="334"/>
    </location>
</feature>
<evidence type="ECO:0000313" key="6">
    <source>
        <dbReference type="Proteomes" id="UP000298416"/>
    </source>
</evidence>
<feature type="repeat" description="PPR" evidence="3">
    <location>
        <begin position="370"/>
        <end position="400"/>
    </location>
</feature>
<evidence type="ECO:0000256" key="2">
    <source>
        <dbReference type="PROSITE-ProRule" id="PRU00221"/>
    </source>
</evidence>
<dbReference type="Gene3D" id="2.130.10.10">
    <property type="entry name" value="YVTN repeat-like/Quinoprotein amine dehydrogenase"/>
    <property type="match status" value="1"/>
</dbReference>
<organism evidence="5">
    <name type="scientific">Salvia splendens</name>
    <name type="common">Scarlet sage</name>
    <dbReference type="NCBI Taxonomy" id="180675"/>
    <lineage>
        <taxon>Eukaryota</taxon>
        <taxon>Viridiplantae</taxon>
        <taxon>Streptophyta</taxon>
        <taxon>Embryophyta</taxon>
        <taxon>Tracheophyta</taxon>
        <taxon>Spermatophyta</taxon>
        <taxon>Magnoliopsida</taxon>
        <taxon>eudicotyledons</taxon>
        <taxon>Gunneridae</taxon>
        <taxon>Pentapetalae</taxon>
        <taxon>asterids</taxon>
        <taxon>lamiids</taxon>
        <taxon>Lamiales</taxon>
        <taxon>Lamiaceae</taxon>
        <taxon>Nepetoideae</taxon>
        <taxon>Mentheae</taxon>
        <taxon>Salviinae</taxon>
        <taxon>Salvia</taxon>
        <taxon>Salvia subgen. Calosphace</taxon>
        <taxon>core Calosphace</taxon>
    </lineage>
</organism>
<gene>
    <name evidence="5" type="ORF">SASPL_120729</name>
</gene>
<keyword evidence="2" id="KW-0853">WD repeat</keyword>
<keyword evidence="1" id="KW-0677">Repeat</keyword>
<dbReference type="Gene3D" id="1.25.40.10">
    <property type="entry name" value="Tetratricopeptide repeat domain"/>
    <property type="match status" value="6"/>
</dbReference>
<evidence type="ECO:0000256" key="4">
    <source>
        <dbReference type="SAM" id="MobiDB-lite"/>
    </source>
</evidence>
<accession>A0A8X8XR27</accession>
<dbReference type="Pfam" id="PF13041">
    <property type="entry name" value="PPR_2"/>
    <property type="match status" value="4"/>
</dbReference>
<dbReference type="PROSITE" id="PS51375">
    <property type="entry name" value="PPR"/>
    <property type="match status" value="10"/>
</dbReference>
<feature type="repeat" description="PPR" evidence="3">
    <location>
        <begin position="407"/>
        <end position="441"/>
    </location>
</feature>
<reference evidence="5" key="2">
    <citation type="submission" date="2020-08" db="EMBL/GenBank/DDBJ databases">
        <title>Plant Genome Project.</title>
        <authorList>
            <person name="Zhang R.-G."/>
        </authorList>
    </citation>
    <scope>NUCLEOTIDE SEQUENCE</scope>
    <source>
        <strain evidence="5">Huo1</strain>
        <tissue evidence="5">Leaf</tissue>
    </source>
</reference>
<dbReference type="Pfam" id="PF01535">
    <property type="entry name" value="PPR"/>
    <property type="match status" value="3"/>
</dbReference>
<dbReference type="InterPro" id="IPR051222">
    <property type="entry name" value="PPR/CCM1_RNA-binding"/>
</dbReference>
<feature type="repeat" description="PPR" evidence="3">
    <location>
        <begin position="512"/>
        <end position="546"/>
    </location>
</feature>
<comment type="caution">
    <text evidence="5">The sequence shown here is derived from an EMBL/GenBank/DDBJ whole genome shotgun (WGS) entry which is preliminary data.</text>
</comment>
<evidence type="ECO:0000313" key="5">
    <source>
        <dbReference type="EMBL" id="KAG6418525.1"/>
    </source>
</evidence>
<dbReference type="InterPro" id="IPR011990">
    <property type="entry name" value="TPR-like_helical_dom_sf"/>
</dbReference>
<dbReference type="Pfam" id="PF00400">
    <property type="entry name" value="WD40"/>
    <property type="match status" value="1"/>
</dbReference>
<dbReference type="Proteomes" id="UP000298416">
    <property type="component" value="Unassembled WGS sequence"/>
</dbReference>
<dbReference type="PANTHER" id="PTHR47942:SF16">
    <property type="entry name" value="PENTATRICOPEPTIDE REPEAT DOMAIN CONTAINING PROTEIN-RELATED"/>
    <property type="match status" value="1"/>
</dbReference>
<reference evidence="5" key="1">
    <citation type="submission" date="2018-01" db="EMBL/GenBank/DDBJ databases">
        <authorList>
            <person name="Mao J.F."/>
        </authorList>
    </citation>
    <scope>NUCLEOTIDE SEQUENCE</scope>
    <source>
        <strain evidence="5">Huo1</strain>
        <tissue evidence="5">Leaf</tissue>
    </source>
</reference>
<dbReference type="SMART" id="SM00320">
    <property type="entry name" value="WD40"/>
    <property type="match status" value="2"/>
</dbReference>
<feature type="repeat" description="WD" evidence="2">
    <location>
        <begin position="1052"/>
        <end position="1084"/>
    </location>
</feature>
<dbReference type="AlphaFoldDB" id="A0A8X8XR27"/>
<feature type="repeat" description="PPR" evidence="3">
    <location>
        <begin position="477"/>
        <end position="511"/>
    </location>
</feature>